<evidence type="ECO:0000256" key="4">
    <source>
        <dbReference type="ARBA" id="ARBA00022679"/>
    </source>
</evidence>
<dbReference type="GO" id="GO:0006784">
    <property type="term" value="P:heme A biosynthetic process"/>
    <property type="evidence" value="ECO:0007669"/>
    <property type="project" value="TreeGrafter"/>
</dbReference>
<dbReference type="InterPro" id="IPR030470">
    <property type="entry name" value="UbiA_prenylTrfase_CS"/>
</dbReference>
<dbReference type="GO" id="GO:0008495">
    <property type="term" value="F:protoheme IX farnesyltransferase activity"/>
    <property type="evidence" value="ECO:0007669"/>
    <property type="project" value="InterPro"/>
</dbReference>
<dbReference type="InterPro" id="IPR000537">
    <property type="entry name" value="UbiA_prenyltransferase"/>
</dbReference>
<keyword evidence="7 13" id="KW-1133">Transmembrane helix</keyword>
<evidence type="ECO:0000256" key="8">
    <source>
        <dbReference type="ARBA" id="ARBA00023128"/>
    </source>
</evidence>
<protein>
    <recommendedName>
        <fullName evidence="3">Protoheme IX farnesyltransferase, mitochondrial</fullName>
    </recommendedName>
    <alternativeName>
        <fullName evidence="11">Heme O synthase</fullName>
    </alternativeName>
</protein>
<feature type="compositionally biased region" description="Basic and acidic residues" evidence="12">
    <location>
        <begin position="566"/>
        <end position="595"/>
    </location>
</feature>
<evidence type="ECO:0000256" key="10">
    <source>
        <dbReference type="ARBA" id="ARBA00023136"/>
    </source>
</evidence>
<sequence length="606" mass="62127">MAQLVSSRLLIHGYGTSATARFVSPVTARHASARRLSPASVAGAGGRRRNASTLPHSFFTASYRSSTSSSRGFADAVVPGGIASAARARCLSHTHAHPSGAASASASASSGSATAQITPSSSSSSPVTAAAAPEPAERDVLPTASYAPASNDPSLIETDPSELNPSSTAATSFRPLPTHTSSSLLRTYQELGKSRLTFLVVLSAMAPYALCPASLGTGVGNGVGTLLALSAGTALCSASANAFNQLLEAPYDAQMARTRGRPLPRRALSPLHAFSFAVLCGGAGTSLLLLAVNPLTAALGLANVVLYAGVYTPLKRLSMVNTWIGAAVGAIPPLMGWTACTNSLLTFPQDAPGWILAGLLFAWQFPHFNSLAQSLRAEYARGGYRMMSVLDPGLNRRVSLRYALVLLPLCSIALPLAGTGAVDLASLFGLGGSGADVATTAATTASTQGGAAVVAPLPYALLSTPINAVMIHAAYKFWRTGTDKAARWCFWVSLVHLPAVMLLAMACKRDLWNGVGEAIGMGTTSVPPPAGAGDGPAAGQGSVSGLVSESVSQAKATAAAMFRTTARTDEGEREREKASLLRLDRDAFMEAKEQSRPSTSSAPSGA</sequence>
<dbReference type="FunFam" id="1.10.357.140:FF:000004">
    <property type="entry name" value="Protoheme IX farnesyltransferase, mitochondrial"/>
    <property type="match status" value="1"/>
</dbReference>
<dbReference type="Gene3D" id="1.10.357.140">
    <property type="entry name" value="UbiA prenyltransferase"/>
    <property type="match status" value="1"/>
</dbReference>
<dbReference type="PANTHER" id="PTHR43448">
    <property type="entry name" value="PROTOHEME IX FARNESYLTRANSFERASE, MITOCHONDRIAL"/>
    <property type="match status" value="1"/>
</dbReference>
<evidence type="ECO:0000256" key="11">
    <source>
        <dbReference type="ARBA" id="ARBA00030253"/>
    </source>
</evidence>
<feature type="region of interest" description="Disordered" evidence="12">
    <location>
        <begin position="562"/>
        <end position="606"/>
    </location>
</feature>
<reference evidence="14 15" key="1">
    <citation type="submission" date="2020-10" db="EMBL/GenBank/DDBJ databases">
        <authorList>
            <person name="Sedaghatjoo S."/>
        </authorList>
    </citation>
    <scope>NUCLEOTIDE SEQUENCE [LARGE SCALE GENOMIC DNA]</scope>
    <source>
        <strain evidence="14 15">LLFL</strain>
    </source>
</reference>
<dbReference type="CDD" id="cd13957">
    <property type="entry name" value="PT_UbiA_Cox10"/>
    <property type="match status" value="1"/>
</dbReference>
<feature type="compositionally biased region" description="Low complexity" evidence="12">
    <location>
        <begin position="112"/>
        <end position="134"/>
    </location>
</feature>
<feature type="transmembrane region" description="Helical" evidence="13">
    <location>
        <begin position="485"/>
        <end position="504"/>
    </location>
</feature>
<evidence type="ECO:0000256" key="3">
    <source>
        <dbReference type="ARBA" id="ARBA00016335"/>
    </source>
</evidence>
<keyword evidence="8" id="KW-0496">Mitochondrion</keyword>
<dbReference type="PANTHER" id="PTHR43448:SF2">
    <property type="entry name" value="PROTOHEME IX FARNESYLTRANSFERASE, MITOCHONDRIAL"/>
    <property type="match status" value="1"/>
</dbReference>
<keyword evidence="9" id="KW-0350">Heme biosynthesis</keyword>
<dbReference type="InterPro" id="IPR044878">
    <property type="entry name" value="UbiA_sf"/>
</dbReference>
<dbReference type="InterPro" id="IPR006369">
    <property type="entry name" value="Protohaem_IX_farnesylTrfase"/>
</dbReference>
<dbReference type="PROSITE" id="PS00943">
    <property type="entry name" value="UBIA"/>
    <property type="match status" value="1"/>
</dbReference>
<keyword evidence="4" id="KW-0808">Transferase</keyword>
<dbReference type="GO" id="GO:0031966">
    <property type="term" value="C:mitochondrial membrane"/>
    <property type="evidence" value="ECO:0007669"/>
    <property type="project" value="UniProtKB-SubCell"/>
</dbReference>
<evidence type="ECO:0000256" key="9">
    <source>
        <dbReference type="ARBA" id="ARBA00023133"/>
    </source>
</evidence>
<feature type="compositionally biased region" description="Polar residues" evidence="12">
    <location>
        <begin position="596"/>
        <end position="606"/>
    </location>
</feature>
<dbReference type="HAMAP" id="MF_00154">
    <property type="entry name" value="CyoE_CtaB"/>
    <property type="match status" value="1"/>
</dbReference>
<dbReference type="Proteomes" id="UP000836404">
    <property type="component" value="Unassembled WGS sequence"/>
</dbReference>
<feature type="region of interest" description="Disordered" evidence="12">
    <location>
        <begin position="112"/>
        <end position="176"/>
    </location>
</feature>
<keyword evidence="6" id="KW-0809">Transit peptide</keyword>
<evidence type="ECO:0000256" key="7">
    <source>
        <dbReference type="ARBA" id="ARBA00022989"/>
    </source>
</evidence>
<accession>A0A9N8QJN5</accession>
<evidence type="ECO:0000256" key="13">
    <source>
        <dbReference type="SAM" id="Phobius"/>
    </source>
</evidence>
<evidence type="ECO:0000256" key="5">
    <source>
        <dbReference type="ARBA" id="ARBA00022692"/>
    </source>
</evidence>
<keyword evidence="15" id="KW-1185">Reference proteome</keyword>
<evidence type="ECO:0000256" key="12">
    <source>
        <dbReference type="SAM" id="MobiDB-lite"/>
    </source>
</evidence>
<organism evidence="14 15">
    <name type="scientific">Tilletia laevis</name>
    <dbReference type="NCBI Taxonomy" id="157183"/>
    <lineage>
        <taxon>Eukaryota</taxon>
        <taxon>Fungi</taxon>
        <taxon>Dikarya</taxon>
        <taxon>Basidiomycota</taxon>
        <taxon>Ustilaginomycotina</taxon>
        <taxon>Exobasidiomycetes</taxon>
        <taxon>Tilletiales</taxon>
        <taxon>Tilletiaceae</taxon>
        <taxon>Tilletia</taxon>
    </lineage>
</organism>
<feature type="transmembrane region" description="Helical" evidence="13">
    <location>
        <begin position="295"/>
        <end position="314"/>
    </location>
</feature>
<comment type="subcellular location">
    <subcellularLocation>
        <location evidence="1">Mitochondrion membrane</location>
        <topology evidence="1">Multi-pass membrane protein</topology>
    </subcellularLocation>
</comment>
<proteinExistence type="inferred from homology"/>
<evidence type="ECO:0000256" key="1">
    <source>
        <dbReference type="ARBA" id="ARBA00004225"/>
    </source>
</evidence>
<evidence type="ECO:0000256" key="2">
    <source>
        <dbReference type="ARBA" id="ARBA00005985"/>
    </source>
</evidence>
<evidence type="ECO:0000256" key="6">
    <source>
        <dbReference type="ARBA" id="ARBA00022946"/>
    </source>
</evidence>
<feature type="region of interest" description="Disordered" evidence="12">
    <location>
        <begin position="525"/>
        <end position="546"/>
    </location>
</feature>
<feature type="transmembrane region" description="Helical" evidence="13">
    <location>
        <begin position="402"/>
        <end position="422"/>
    </location>
</feature>
<dbReference type="NCBIfam" id="TIGR01473">
    <property type="entry name" value="cyoE_ctaB"/>
    <property type="match status" value="1"/>
</dbReference>
<dbReference type="AlphaFoldDB" id="A0A9N8QJN5"/>
<name>A0A9N8QJN5_9BASI</name>
<keyword evidence="5 13" id="KW-0812">Transmembrane</keyword>
<dbReference type="EMBL" id="CAJHJF010006360">
    <property type="protein sequence ID" value="CAD6956010.1"/>
    <property type="molecule type" value="Genomic_DNA"/>
</dbReference>
<feature type="compositionally biased region" description="Polar residues" evidence="12">
    <location>
        <begin position="161"/>
        <end position="171"/>
    </location>
</feature>
<dbReference type="Pfam" id="PF01040">
    <property type="entry name" value="UbiA"/>
    <property type="match status" value="1"/>
</dbReference>
<evidence type="ECO:0000313" key="15">
    <source>
        <dbReference type="Proteomes" id="UP000836404"/>
    </source>
</evidence>
<keyword evidence="10 13" id="KW-0472">Membrane</keyword>
<comment type="similarity">
    <text evidence="2">Belongs to the UbiA prenyltransferase family.</text>
</comment>
<comment type="caution">
    <text evidence="14">The sequence shown here is derived from an EMBL/GenBank/DDBJ whole genome shotgun (WGS) entry which is preliminary data.</text>
</comment>
<evidence type="ECO:0000313" key="14">
    <source>
        <dbReference type="EMBL" id="CAD6956010.1"/>
    </source>
</evidence>
<gene>
    <name evidence="14" type="ORF">JKILLFL_G7346</name>
</gene>